<dbReference type="EMBL" id="WNKS01000012">
    <property type="protein sequence ID" value="MTV31949.1"/>
    <property type="molecule type" value="Genomic_DNA"/>
</dbReference>
<dbReference type="PANTHER" id="PTHR30565:SF9">
    <property type="entry name" value="PROTEIN YCIF"/>
    <property type="match status" value="1"/>
</dbReference>
<organism evidence="1 2">
    <name type="scientific">Rhodoblastus acidophilus</name>
    <name type="common">Rhodopseudomonas acidophila</name>
    <dbReference type="NCBI Taxonomy" id="1074"/>
    <lineage>
        <taxon>Bacteria</taxon>
        <taxon>Pseudomonadati</taxon>
        <taxon>Pseudomonadota</taxon>
        <taxon>Alphaproteobacteria</taxon>
        <taxon>Hyphomicrobiales</taxon>
        <taxon>Rhodoblastaceae</taxon>
        <taxon>Rhodoblastus</taxon>
    </lineage>
</organism>
<dbReference type="SUPFAM" id="SSF47240">
    <property type="entry name" value="Ferritin-like"/>
    <property type="match status" value="1"/>
</dbReference>
<accession>A0A6N8DN92</accession>
<dbReference type="InterPro" id="IPR012347">
    <property type="entry name" value="Ferritin-like"/>
</dbReference>
<dbReference type="Gene3D" id="1.20.1260.10">
    <property type="match status" value="1"/>
</dbReference>
<sequence length="163" mass="18175">MPHEALQNLFIAGLSNAHAMEAQAEQLLKRQIERLDDFPDIKMRLEEHLEETYTQQRRIDAILENYGETASTLKDAAMSLFGNLAAVAHMPADDEVLKNAFASFAFENYETAAYNSLISIAEALGETGAIGPLRQSCEEEHAMADWLSSQLDSVTRRFIQKAA</sequence>
<dbReference type="InterPro" id="IPR009078">
    <property type="entry name" value="Ferritin-like_SF"/>
</dbReference>
<dbReference type="Pfam" id="PF05974">
    <property type="entry name" value="DUF892"/>
    <property type="match status" value="1"/>
</dbReference>
<evidence type="ECO:0000313" key="2">
    <source>
        <dbReference type="Proteomes" id="UP000439113"/>
    </source>
</evidence>
<dbReference type="AlphaFoldDB" id="A0A6N8DN92"/>
<protein>
    <submittedName>
        <fullName evidence="1">DUF892 family protein</fullName>
    </submittedName>
</protein>
<reference evidence="1 2" key="1">
    <citation type="submission" date="2019-11" db="EMBL/GenBank/DDBJ databases">
        <title>Whole-genome sequence of a Rhodoblastus acidophilus DSM 142.</title>
        <authorList>
            <person name="Kyndt J.A."/>
            <person name="Meyer T.E."/>
        </authorList>
    </citation>
    <scope>NUCLEOTIDE SEQUENCE [LARGE SCALE GENOMIC DNA]</scope>
    <source>
        <strain evidence="1 2">DSM 142</strain>
    </source>
</reference>
<dbReference type="InterPro" id="IPR010287">
    <property type="entry name" value="DUF892_YciF-like"/>
</dbReference>
<comment type="caution">
    <text evidence="1">The sequence shown here is derived from an EMBL/GenBank/DDBJ whole genome shotgun (WGS) entry which is preliminary data.</text>
</comment>
<dbReference type="InterPro" id="IPR047114">
    <property type="entry name" value="YciF"/>
</dbReference>
<proteinExistence type="predicted"/>
<dbReference type="RefSeq" id="WP_155446643.1">
    <property type="nucleotide sequence ID" value="NZ_JAOQNR010000013.1"/>
</dbReference>
<evidence type="ECO:0000313" key="1">
    <source>
        <dbReference type="EMBL" id="MTV31949.1"/>
    </source>
</evidence>
<gene>
    <name evidence="1" type="ORF">GJ654_13230</name>
</gene>
<name>A0A6N8DN92_RHOAC</name>
<dbReference type="PANTHER" id="PTHR30565">
    <property type="entry name" value="PROTEIN YCIF"/>
    <property type="match status" value="1"/>
</dbReference>
<dbReference type="Proteomes" id="UP000439113">
    <property type="component" value="Unassembled WGS sequence"/>
</dbReference>
<dbReference type="OrthoDB" id="7273732at2"/>